<reference evidence="3" key="1">
    <citation type="journal article" date="2011" name="Nat. Commun.">
        <title>Effector diversification within compartments of the Leptosphaeria maculans genome affected by Repeat-Induced Point mutations.</title>
        <authorList>
            <person name="Rouxel T."/>
            <person name="Grandaubert J."/>
            <person name="Hane J.K."/>
            <person name="Hoede C."/>
            <person name="van de Wouw A.P."/>
            <person name="Couloux A."/>
            <person name="Dominguez V."/>
            <person name="Anthouard V."/>
            <person name="Bally P."/>
            <person name="Bourras S."/>
            <person name="Cozijnsen A.J."/>
            <person name="Ciuffetti L.M."/>
            <person name="Degrave A."/>
            <person name="Dilmaghani A."/>
            <person name="Duret L."/>
            <person name="Fudal I."/>
            <person name="Goodwin S.B."/>
            <person name="Gout L."/>
            <person name="Glaser N."/>
            <person name="Linglin J."/>
            <person name="Kema G.H.J."/>
            <person name="Lapalu N."/>
            <person name="Lawrence C.B."/>
            <person name="May K."/>
            <person name="Meyer M."/>
            <person name="Ollivier B."/>
            <person name="Poulain J."/>
            <person name="Schoch C.L."/>
            <person name="Simon A."/>
            <person name="Spatafora J.W."/>
            <person name="Stachowiak A."/>
            <person name="Turgeon B.G."/>
            <person name="Tyler B.M."/>
            <person name="Vincent D."/>
            <person name="Weissenbach J."/>
            <person name="Amselem J."/>
            <person name="Quesneville H."/>
            <person name="Oliver R.P."/>
            <person name="Wincker P."/>
            <person name="Balesdent M.-H."/>
            <person name="Howlett B.J."/>
        </authorList>
    </citation>
    <scope>NUCLEOTIDE SEQUENCE [LARGE SCALE GENOMIC DNA]</scope>
    <source>
        <strain evidence="3">JN3 / isolate v23.1.3 / race Av1-4-5-6-7-8</strain>
    </source>
</reference>
<proteinExistence type="predicted"/>
<dbReference type="EMBL" id="FP929127">
    <property type="protein sequence ID" value="CBX95469.1"/>
    <property type="molecule type" value="Genomic_DNA"/>
</dbReference>
<feature type="compositionally biased region" description="Polar residues" evidence="1">
    <location>
        <begin position="21"/>
        <end position="39"/>
    </location>
</feature>
<dbReference type="VEuPathDB" id="FungiDB:LEMA_P026210.1"/>
<organism evidence="3">
    <name type="scientific">Leptosphaeria maculans (strain JN3 / isolate v23.1.3 / race Av1-4-5-6-7-8)</name>
    <name type="common">Blackleg fungus</name>
    <name type="synonym">Phoma lingam</name>
    <dbReference type="NCBI Taxonomy" id="985895"/>
    <lineage>
        <taxon>Eukaryota</taxon>
        <taxon>Fungi</taxon>
        <taxon>Dikarya</taxon>
        <taxon>Ascomycota</taxon>
        <taxon>Pezizomycotina</taxon>
        <taxon>Dothideomycetes</taxon>
        <taxon>Pleosporomycetidae</taxon>
        <taxon>Pleosporales</taxon>
        <taxon>Pleosporineae</taxon>
        <taxon>Leptosphaeriaceae</taxon>
        <taxon>Plenodomus</taxon>
        <taxon>Plenodomus lingam/Leptosphaeria maculans species complex</taxon>
    </lineage>
</organism>
<dbReference type="HOGENOM" id="CLU_3207770_0_0_1"/>
<feature type="region of interest" description="Disordered" evidence="1">
    <location>
        <begin position="1"/>
        <end position="45"/>
    </location>
</feature>
<dbReference type="AlphaFoldDB" id="E4ZV43"/>
<evidence type="ECO:0000313" key="2">
    <source>
        <dbReference type="EMBL" id="CBX95469.1"/>
    </source>
</evidence>
<keyword evidence="3" id="KW-1185">Reference proteome</keyword>
<name>E4ZV43_LEPMJ</name>
<dbReference type="InParanoid" id="E4ZV43"/>
<evidence type="ECO:0000313" key="3">
    <source>
        <dbReference type="Proteomes" id="UP000002668"/>
    </source>
</evidence>
<accession>E4ZV43</accession>
<dbReference type="Proteomes" id="UP000002668">
    <property type="component" value="Genome"/>
</dbReference>
<evidence type="ECO:0000256" key="1">
    <source>
        <dbReference type="SAM" id="MobiDB-lite"/>
    </source>
</evidence>
<protein>
    <submittedName>
        <fullName evidence="2">Predicted protein</fullName>
    </submittedName>
</protein>
<sequence>MHETAPTHPISAQRALHNDQDNLQFSNSAKSKPAQSKSGTMEDHQ</sequence>
<gene>
    <name evidence="2" type="ORF">LEMA_P026210.1</name>
</gene>